<sequence length="343" mass="37830">MPLITNLINRRSFLKTTSCLLALPYLDSMAAKQSAPALKRMVFLGGGYGFTHAYHGKDNKSFFPEQAGKFSEIGLTHTMKPLERHKNDITMVRNLTNLGVSNPHGGSHHHLSCGSYREHEAGISCDQIAAKTIGKECRFTSLVLSGNDNMPGQGAGHGSGYSLSSDERGHSMPALNSPLDLYKTLFAQKGDSSETVIARLNKRKSVLDLVHKDAKNVQRKLASEDAEKLDQYFTSVREIEQTLSRERAWANIPKQQAPFAPPSEGMDGAKEVNLVYDMMIIALQADMTRVISYRQPVASVIKSLGISLSPHTLSHYGSSGESRMASEQRDKKIMELYAGFIDR</sequence>
<name>A6DU73_9BACT</name>
<comment type="caution">
    <text evidence="2">The sequence shown here is derived from an EMBL/GenBank/DDBJ whole genome shotgun (WGS) entry which is preliminary data.</text>
</comment>
<accession>A6DU73</accession>
<dbReference type="OrthoDB" id="5482270at2"/>
<dbReference type="EMBL" id="ABCK01000048">
    <property type="protein sequence ID" value="EDM24803.1"/>
    <property type="molecule type" value="Genomic_DNA"/>
</dbReference>
<dbReference type="eggNOG" id="COG2960">
    <property type="taxonomic scope" value="Bacteria"/>
</dbReference>
<dbReference type="Pfam" id="PF07586">
    <property type="entry name" value="HXXSHH"/>
    <property type="match status" value="1"/>
</dbReference>
<evidence type="ECO:0000256" key="1">
    <source>
        <dbReference type="SAM" id="MobiDB-lite"/>
    </source>
</evidence>
<evidence type="ECO:0000313" key="3">
    <source>
        <dbReference type="Proteomes" id="UP000004947"/>
    </source>
</evidence>
<dbReference type="STRING" id="313628.LNTAR_09911"/>
<dbReference type="Proteomes" id="UP000004947">
    <property type="component" value="Unassembled WGS sequence"/>
</dbReference>
<dbReference type="InterPro" id="IPR006311">
    <property type="entry name" value="TAT_signal"/>
</dbReference>
<protein>
    <recommendedName>
        <fullName evidence="4">DUF1552 domain-containing protein</fullName>
    </recommendedName>
</protein>
<dbReference type="InterPro" id="IPR011447">
    <property type="entry name" value="DUF1552"/>
</dbReference>
<proteinExistence type="predicted"/>
<keyword evidence="3" id="KW-1185">Reference proteome</keyword>
<evidence type="ECO:0008006" key="4">
    <source>
        <dbReference type="Google" id="ProtNLM"/>
    </source>
</evidence>
<gene>
    <name evidence="2" type="ORF">LNTAR_09911</name>
</gene>
<feature type="region of interest" description="Disordered" evidence="1">
    <location>
        <begin position="148"/>
        <end position="172"/>
    </location>
</feature>
<feature type="non-terminal residue" evidence="2">
    <location>
        <position position="343"/>
    </location>
</feature>
<reference evidence="2 3" key="1">
    <citation type="journal article" date="2010" name="J. Bacteriol.">
        <title>Genome sequence of Lentisphaera araneosa HTCC2155T, the type species of the order Lentisphaerales in the phylum Lentisphaerae.</title>
        <authorList>
            <person name="Thrash J.C."/>
            <person name="Cho J.C."/>
            <person name="Vergin K.L."/>
            <person name="Morris R.M."/>
            <person name="Giovannoni S.J."/>
        </authorList>
    </citation>
    <scope>NUCLEOTIDE SEQUENCE [LARGE SCALE GENOMIC DNA]</scope>
    <source>
        <strain evidence="2 3">HTCC2155</strain>
    </source>
</reference>
<organism evidence="2 3">
    <name type="scientific">Lentisphaera araneosa HTCC2155</name>
    <dbReference type="NCBI Taxonomy" id="313628"/>
    <lineage>
        <taxon>Bacteria</taxon>
        <taxon>Pseudomonadati</taxon>
        <taxon>Lentisphaerota</taxon>
        <taxon>Lentisphaeria</taxon>
        <taxon>Lentisphaerales</taxon>
        <taxon>Lentisphaeraceae</taxon>
        <taxon>Lentisphaera</taxon>
    </lineage>
</organism>
<dbReference type="RefSeq" id="WP_007281357.1">
    <property type="nucleotide sequence ID" value="NZ_ABCK01000048.1"/>
</dbReference>
<dbReference type="PROSITE" id="PS51318">
    <property type="entry name" value="TAT"/>
    <property type="match status" value="1"/>
</dbReference>
<dbReference type="AlphaFoldDB" id="A6DU73"/>
<evidence type="ECO:0000313" key="2">
    <source>
        <dbReference type="EMBL" id="EDM24803.1"/>
    </source>
</evidence>